<dbReference type="Proteomes" id="UP001595859">
    <property type="component" value="Unassembled WGS sequence"/>
</dbReference>
<evidence type="ECO:0000313" key="1">
    <source>
        <dbReference type="EMBL" id="MFC4857121.1"/>
    </source>
</evidence>
<reference evidence="2" key="1">
    <citation type="journal article" date="2019" name="Int. J. Syst. Evol. Microbiol.">
        <title>The Global Catalogue of Microorganisms (GCM) 10K type strain sequencing project: providing services to taxonomists for standard genome sequencing and annotation.</title>
        <authorList>
            <consortium name="The Broad Institute Genomics Platform"/>
            <consortium name="The Broad Institute Genome Sequencing Center for Infectious Disease"/>
            <person name="Wu L."/>
            <person name="Ma J."/>
        </authorList>
    </citation>
    <scope>NUCLEOTIDE SEQUENCE [LARGE SCALE GENOMIC DNA]</scope>
    <source>
        <strain evidence="2">ZS-22-S1</strain>
    </source>
</reference>
<accession>A0ABV9S8X9</accession>
<dbReference type="RefSeq" id="WP_378059111.1">
    <property type="nucleotide sequence ID" value="NZ_JBHSIS010000017.1"/>
</dbReference>
<name>A0ABV9S8X9_9PSEU</name>
<evidence type="ECO:0000313" key="2">
    <source>
        <dbReference type="Proteomes" id="UP001595859"/>
    </source>
</evidence>
<sequence length="175" mass="19058">MKERLLAELDARIARHAAGDSSAVLDEHALALVTELAALGEPDAGGLARVAALHLCRYQALPPEHAEVDLRIARALYTKLHTVDPRLVPPEVRELFGLASPHDRGLALMREYERTGGPGHLERAISLFRQELLEQPTASGAHRLAAALFHRFERTGRRADLAEAVALGHAVPDGR</sequence>
<gene>
    <name evidence="1" type="ORF">ACFPCV_26810</name>
</gene>
<organism evidence="1 2">
    <name type="scientific">Actinophytocola glycyrrhizae</name>
    <dbReference type="NCBI Taxonomy" id="2044873"/>
    <lineage>
        <taxon>Bacteria</taxon>
        <taxon>Bacillati</taxon>
        <taxon>Actinomycetota</taxon>
        <taxon>Actinomycetes</taxon>
        <taxon>Pseudonocardiales</taxon>
        <taxon>Pseudonocardiaceae</taxon>
    </lineage>
</organism>
<protein>
    <submittedName>
        <fullName evidence="1">Uncharacterized protein</fullName>
    </submittedName>
</protein>
<comment type="caution">
    <text evidence="1">The sequence shown here is derived from an EMBL/GenBank/DDBJ whole genome shotgun (WGS) entry which is preliminary data.</text>
</comment>
<proteinExistence type="predicted"/>
<dbReference type="EMBL" id="JBHSIS010000017">
    <property type="protein sequence ID" value="MFC4857121.1"/>
    <property type="molecule type" value="Genomic_DNA"/>
</dbReference>
<keyword evidence="2" id="KW-1185">Reference proteome</keyword>